<feature type="active site" evidence="2">
    <location>
        <position position="286"/>
    </location>
</feature>
<sequence length="372" mass="40264">MELYCSQYYCSVTMLVVIILVLLITMASSSPFTSLIPSSYSSANTTATQSTFMSAVIFPRSFGVGVYFIQIKVGTPPVSQYMVLDTGSDLTWFQCKPCNCFQSPGLVFDPLNSTSLSVVPCDSAPCSHLGCNNNQCQYKVDYMDGSFTQGMLVLEKLTFGGIGVLNVFSGCGHSNHGLVTGADGLLGLGGGPLSLPTQLRLHGLADIFSYCLPQGMVFGSLGWLNFSLPGALLPPGTAWIPLLPNPNTPTFYYVGLLGIGIEDMRLPIPESSFKRTRKGFGGVIIDAGATYTHLPTPVYEVFRNAYVAKTRNLPRFYSVHPVFDTCYNLSGLESSQIPNVSFFFSAGPILTLKRKNILVEQEHSIGTGLLRI</sequence>
<dbReference type="OrthoDB" id="1480187at2759"/>
<name>A0A5N6RQB8_9ROSI</name>
<evidence type="ECO:0000259" key="4">
    <source>
        <dbReference type="PROSITE" id="PS51767"/>
    </source>
</evidence>
<feature type="domain" description="Peptidase A1" evidence="4">
    <location>
        <begin position="67"/>
        <end position="372"/>
    </location>
</feature>
<evidence type="ECO:0000256" key="1">
    <source>
        <dbReference type="ARBA" id="ARBA00007447"/>
    </source>
</evidence>
<dbReference type="Pfam" id="PF14541">
    <property type="entry name" value="TAXi_C"/>
    <property type="match status" value="1"/>
</dbReference>
<comment type="similarity">
    <text evidence="1">Belongs to the peptidase A1 family.</text>
</comment>
<protein>
    <recommendedName>
        <fullName evidence="4">Peptidase A1 domain-containing protein</fullName>
    </recommendedName>
</protein>
<keyword evidence="3" id="KW-0812">Transmembrane</keyword>
<dbReference type="EMBL" id="CM017328">
    <property type="protein sequence ID" value="KAE8124636.1"/>
    <property type="molecule type" value="Genomic_DNA"/>
</dbReference>
<dbReference type="PROSITE" id="PS00141">
    <property type="entry name" value="ASP_PROTEASE"/>
    <property type="match status" value="1"/>
</dbReference>
<dbReference type="GO" id="GO:0006508">
    <property type="term" value="P:proteolysis"/>
    <property type="evidence" value="ECO:0007669"/>
    <property type="project" value="InterPro"/>
</dbReference>
<organism evidence="5 6">
    <name type="scientific">Carpinus fangiana</name>
    <dbReference type="NCBI Taxonomy" id="176857"/>
    <lineage>
        <taxon>Eukaryota</taxon>
        <taxon>Viridiplantae</taxon>
        <taxon>Streptophyta</taxon>
        <taxon>Embryophyta</taxon>
        <taxon>Tracheophyta</taxon>
        <taxon>Spermatophyta</taxon>
        <taxon>Magnoliopsida</taxon>
        <taxon>eudicotyledons</taxon>
        <taxon>Gunneridae</taxon>
        <taxon>Pentapetalae</taxon>
        <taxon>rosids</taxon>
        <taxon>fabids</taxon>
        <taxon>Fagales</taxon>
        <taxon>Betulaceae</taxon>
        <taxon>Carpinus</taxon>
    </lineage>
</organism>
<gene>
    <name evidence="5" type="ORF">FH972_019502</name>
</gene>
<dbReference type="InterPro" id="IPR001969">
    <property type="entry name" value="Aspartic_peptidase_AS"/>
</dbReference>
<keyword evidence="6" id="KW-1185">Reference proteome</keyword>
<dbReference type="InterPro" id="IPR001461">
    <property type="entry name" value="Aspartic_peptidase_A1"/>
</dbReference>
<dbReference type="AlphaFoldDB" id="A0A5N6RQB8"/>
<proteinExistence type="inferred from homology"/>
<dbReference type="SUPFAM" id="SSF50630">
    <property type="entry name" value="Acid proteases"/>
    <property type="match status" value="1"/>
</dbReference>
<dbReference type="Proteomes" id="UP000327013">
    <property type="component" value="Chromosome 8"/>
</dbReference>
<keyword evidence="3" id="KW-0472">Membrane</keyword>
<dbReference type="Gene3D" id="2.40.70.10">
    <property type="entry name" value="Acid Proteases"/>
    <property type="match status" value="2"/>
</dbReference>
<evidence type="ECO:0000256" key="2">
    <source>
        <dbReference type="PIRSR" id="PIRSR601461-1"/>
    </source>
</evidence>
<evidence type="ECO:0000313" key="5">
    <source>
        <dbReference type="EMBL" id="KAE8124636.1"/>
    </source>
</evidence>
<dbReference type="GO" id="GO:0004190">
    <property type="term" value="F:aspartic-type endopeptidase activity"/>
    <property type="evidence" value="ECO:0007669"/>
    <property type="project" value="InterPro"/>
</dbReference>
<dbReference type="InterPro" id="IPR021109">
    <property type="entry name" value="Peptidase_aspartic_dom_sf"/>
</dbReference>
<accession>A0A5N6RQB8</accession>
<feature type="active site" evidence="2">
    <location>
        <position position="85"/>
    </location>
</feature>
<feature type="transmembrane region" description="Helical" evidence="3">
    <location>
        <begin position="6"/>
        <end position="27"/>
    </location>
</feature>
<dbReference type="PANTHER" id="PTHR13683:SF265">
    <property type="entry name" value="PROTEIN ASPARTIC PROTEASE IN GUARD CELL 2"/>
    <property type="match status" value="1"/>
</dbReference>
<dbReference type="PROSITE" id="PS51767">
    <property type="entry name" value="PEPTIDASE_A1"/>
    <property type="match status" value="1"/>
</dbReference>
<dbReference type="InterPro" id="IPR033121">
    <property type="entry name" value="PEPTIDASE_A1"/>
</dbReference>
<evidence type="ECO:0000256" key="3">
    <source>
        <dbReference type="SAM" id="Phobius"/>
    </source>
</evidence>
<reference evidence="5 6" key="1">
    <citation type="submission" date="2019-06" db="EMBL/GenBank/DDBJ databases">
        <title>A chromosomal-level reference genome of Carpinus fangiana (Coryloideae, Betulaceae).</title>
        <authorList>
            <person name="Yang X."/>
            <person name="Wang Z."/>
            <person name="Zhang L."/>
            <person name="Hao G."/>
            <person name="Liu J."/>
            <person name="Yang Y."/>
        </authorList>
    </citation>
    <scope>NUCLEOTIDE SEQUENCE [LARGE SCALE GENOMIC DNA]</scope>
    <source>
        <strain evidence="5">Cfa_2016G</strain>
        <tissue evidence="5">Leaf</tissue>
    </source>
</reference>
<keyword evidence="3" id="KW-1133">Transmembrane helix</keyword>
<dbReference type="PANTHER" id="PTHR13683">
    <property type="entry name" value="ASPARTYL PROTEASES"/>
    <property type="match status" value="1"/>
</dbReference>
<dbReference type="Pfam" id="PF14543">
    <property type="entry name" value="TAXi_N"/>
    <property type="match status" value="1"/>
</dbReference>
<evidence type="ECO:0000313" key="6">
    <source>
        <dbReference type="Proteomes" id="UP000327013"/>
    </source>
</evidence>
<dbReference type="InterPro" id="IPR032861">
    <property type="entry name" value="TAXi_N"/>
</dbReference>
<dbReference type="InterPro" id="IPR032799">
    <property type="entry name" value="TAXi_C"/>
</dbReference>